<evidence type="ECO:0000313" key="2">
    <source>
        <dbReference type="EMBL" id="TVU31128.1"/>
    </source>
</evidence>
<keyword evidence="3" id="KW-1185">Reference proteome</keyword>
<gene>
    <name evidence="2" type="ORF">EJB05_22799</name>
</gene>
<comment type="caution">
    <text evidence="2">The sequence shown here is derived from an EMBL/GenBank/DDBJ whole genome shotgun (WGS) entry which is preliminary data.</text>
</comment>
<dbReference type="Proteomes" id="UP000324897">
    <property type="component" value="Chromosome 1"/>
</dbReference>
<name>A0A5J9V6J5_9POAL</name>
<reference evidence="2 3" key="1">
    <citation type="journal article" date="2019" name="Sci. Rep.">
        <title>A high-quality genome of Eragrostis curvula grass provides insights into Poaceae evolution and supports new strategies to enhance forage quality.</title>
        <authorList>
            <person name="Carballo J."/>
            <person name="Santos B.A.C.M."/>
            <person name="Zappacosta D."/>
            <person name="Garbus I."/>
            <person name="Selva J.P."/>
            <person name="Gallo C.A."/>
            <person name="Diaz A."/>
            <person name="Albertini E."/>
            <person name="Caccamo M."/>
            <person name="Echenique V."/>
        </authorList>
    </citation>
    <scope>NUCLEOTIDE SEQUENCE [LARGE SCALE GENOMIC DNA]</scope>
    <source>
        <strain evidence="3">cv. Victoria</strain>
        <tissue evidence="2">Leaf</tissue>
    </source>
</reference>
<sequence>MLHSTKNCCFSTIARRLEQSGTQEGCVTTQVTTEASPPSSADEGNGREAQKRSKRPKKSNSLYPPALWAKTPTILLCGGIGPERMDGMRKGDTQKKKKIKVCSNKELTSENMLDIAG</sequence>
<dbReference type="AlphaFoldDB" id="A0A5J9V6J5"/>
<organism evidence="2 3">
    <name type="scientific">Eragrostis curvula</name>
    <name type="common">weeping love grass</name>
    <dbReference type="NCBI Taxonomy" id="38414"/>
    <lineage>
        <taxon>Eukaryota</taxon>
        <taxon>Viridiplantae</taxon>
        <taxon>Streptophyta</taxon>
        <taxon>Embryophyta</taxon>
        <taxon>Tracheophyta</taxon>
        <taxon>Spermatophyta</taxon>
        <taxon>Magnoliopsida</taxon>
        <taxon>Liliopsida</taxon>
        <taxon>Poales</taxon>
        <taxon>Poaceae</taxon>
        <taxon>PACMAD clade</taxon>
        <taxon>Chloridoideae</taxon>
        <taxon>Eragrostideae</taxon>
        <taxon>Eragrostidinae</taxon>
        <taxon>Eragrostis</taxon>
    </lineage>
</organism>
<feature type="region of interest" description="Disordered" evidence="1">
    <location>
        <begin position="20"/>
        <end position="64"/>
    </location>
</feature>
<dbReference type="Gramene" id="TVU31128">
    <property type="protein sequence ID" value="TVU31128"/>
    <property type="gene ID" value="EJB05_22799"/>
</dbReference>
<evidence type="ECO:0000256" key="1">
    <source>
        <dbReference type="SAM" id="MobiDB-lite"/>
    </source>
</evidence>
<accession>A0A5J9V6J5</accession>
<feature type="compositionally biased region" description="Polar residues" evidence="1">
    <location>
        <begin position="20"/>
        <end position="39"/>
    </location>
</feature>
<protein>
    <submittedName>
        <fullName evidence="2">Uncharacterized protein</fullName>
    </submittedName>
</protein>
<proteinExistence type="predicted"/>
<dbReference type="EMBL" id="RWGY01000011">
    <property type="protein sequence ID" value="TVU31128.1"/>
    <property type="molecule type" value="Genomic_DNA"/>
</dbReference>
<evidence type="ECO:0000313" key="3">
    <source>
        <dbReference type="Proteomes" id="UP000324897"/>
    </source>
</evidence>